<comment type="caution">
    <text evidence="1">The sequence shown here is derived from an EMBL/GenBank/DDBJ whole genome shotgun (WGS) entry which is preliminary data.</text>
</comment>
<evidence type="ECO:0000313" key="1">
    <source>
        <dbReference type="EMBL" id="KAF6155179.1"/>
    </source>
</evidence>
<dbReference type="AlphaFoldDB" id="A0A7J7MJV2"/>
<protein>
    <recommendedName>
        <fullName evidence="3">Aminotransferase-like plant mobile domain-containing protein</fullName>
    </recommendedName>
</protein>
<keyword evidence="2" id="KW-1185">Reference proteome</keyword>
<dbReference type="OrthoDB" id="1704638at2759"/>
<accession>A0A7J7MJV2</accession>
<gene>
    <name evidence="1" type="ORF">GIB67_019705</name>
</gene>
<reference evidence="1 2" key="1">
    <citation type="journal article" date="2020" name="IScience">
        <title>Genome Sequencing of the Endangered Kingdonia uniflora (Circaeasteraceae, Ranunculales) Reveals Potential Mechanisms of Evolutionary Specialization.</title>
        <authorList>
            <person name="Sun Y."/>
            <person name="Deng T."/>
            <person name="Zhang A."/>
            <person name="Moore M.J."/>
            <person name="Landis J.B."/>
            <person name="Lin N."/>
            <person name="Zhang H."/>
            <person name="Zhang X."/>
            <person name="Huang J."/>
            <person name="Zhang X."/>
            <person name="Sun H."/>
            <person name="Wang H."/>
        </authorList>
    </citation>
    <scope>NUCLEOTIDE SEQUENCE [LARGE SCALE GENOMIC DNA]</scope>
    <source>
        <strain evidence="1">TB1705</strain>
        <tissue evidence="1">Leaf</tissue>
    </source>
</reference>
<sequence length="443" mass="50655">MVISLEQVGRNRHHVVALQSINRGLESYVLTPVEASDFGHYGCYEITKDEIKSTDDLKFSQQPFGKLDLGDPVYCDSIKEETLDKRLGCTISSLSWMETATCQVVERLRLLLSPTYGKLFRTCNLPLEGMDLRSRPRKNTSKTTRNFNVEVKRRGNADITNVWANQLMDGIDPTPSYDDLNRVDILPDGWIHIFVGSEEIPDSEIDIVYARAFIAYMMGNLFFSNGATSLQASYLAALIDYDILGASSFDWGMPIMAALHRGLDEVSVLRPGMVKKLITRFYAVLEYRFFEYCRVGMYLVKRYDRMEGQNQHILATMAQMTRHDSVPYDPPQEIMEFPRYDRELYQSLKDVDFYDSRDYLVPDVDYMTYWLLVHPNPKIGCSLVKRTDNIWSVGCDLVRPDVILPPTSRLTTSSQVQDYGVQATGDPCDMGWFMDVAGSNDQH</sequence>
<evidence type="ECO:0008006" key="3">
    <source>
        <dbReference type="Google" id="ProtNLM"/>
    </source>
</evidence>
<name>A0A7J7MJV2_9MAGN</name>
<proteinExistence type="predicted"/>
<dbReference type="EMBL" id="JACGCM010001428">
    <property type="protein sequence ID" value="KAF6155179.1"/>
    <property type="molecule type" value="Genomic_DNA"/>
</dbReference>
<dbReference type="Proteomes" id="UP000541444">
    <property type="component" value="Unassembled WGS sequence"/>
</dbReference>
<evidence type="ECO:0000313" key="2">
    <source>
        <dbReference type="Proteomes" id="UP000541444"/>
    </source>
</evidence>
<organism evidence="1 2">
    <name type="scientific">Kingdonia uniflora</name>
    <dbReference type="NCBI Taxonomy" id="39325"/>
    <lineage>
        <taxon>Eukaryota</taxon>
        <taxon>Viridiplantae</taxon>
        <taxon>Streptophyta</taxon>
        <taxon>Embryophyta</taxon>
        <taxon>Tracheophyta</taxon>
        <taxon>Spermatophyta</taxon>
        <taxon>Magnoliopsida</taxon>
        <taxon>Ranunculales</taxon>
        <taxon>Circaeasteraceae</taxon>
        <taxon>Kingdonia</taxon>
    </lineage>
</organism>